<protein>
    <recommendedName>
        <fullName evidence="8">THH1/TOM1/TOM3 domain-containing protein</fullName>
    </recommendedName>
</protein>
<dbReference type="PANTHER" id="PTHR31142">
    <property type="entry name" value="TOBAMOVIRUS MULTIPLICATION PROTEIN 1-LIKE ISOFORM X1"/>
    <property type="match status" value="1"/>
</dbReference>
<gene>
    <name evidence="9" type="ORF">MKW98_029972</name>
</gene>
<accession>A0AAD4XWI9</accession>
<dbReference type="Pfam" id="PF06454">
    <property type="entry name" value="THH1_TOM1-3_dom"/>
    <property type="match status" value="2"/>
</dbReference>
<keyword evidence="3 7" id="KW-0812">Transmembrane</keyword>
<feature type="domain" description="THH1/TOM1/TOM3" evidence="8">
    <location>
        <begin position="172"/>
        <end position="313"/>
    </location>
</feature>
<keyword evidence="10" id="KW-1185">Reference proteome</keyword>
<keyword evidence="4 7" id="KW-1133">Transmembrane helix</keyword>
<evidence type="ECO:0000256" key="5">
    <source>
        <dbReference type="ARBA" id="ARBA00023136"/>
    </source>
</evidence>
<sequence length="361" mass="40276">MYVLENGHCLPPVLVGVNVFLASVDAVIAFIAFSQLIRIHLRTKQLGWTRQKVFHLMIGSSNVGYFVYLLSTLVATCKGWLCWSNACGFILMACPKILFLAAFLLILSFWVDLRHQTNDEEEDDDDNSSREPLLEKRMTKPHSSSIDDLRRCFPFQAIHVGSRQKFVILVVLLIFVIMMASAMLIWIGMGKNPIDSSVVARVYTDMFAIAVIILGGALATYGVLLFLKMKKVRSDKASTEMWKVAGLAVVSVVCFTTSAVVALASNVPLLYHWHPVNANGVITSVLIILYYFIGSSVPSAFVLWVMREMPTPLVDSRQAQSRVPQLRTVPFIEDRPVATHQAHRWTTVTSSQNKASRASPI</sequence>
<feature type="transmembrane region" description="Helical" evidence="7">
    <location>
        <begin position="166"/>
        <end position="187"/>
    </location>
</feature>
<dbReference type="Proteomes" id="UP001202328">
    <property type="component" value="Unassembled WGS sequence"/>
</dbReference>
<evidence type="ECO:0000313" key="10">
    <source>
        <dbReference type="Proteomes" id="UP001202328"/>
    </source>
</evidence>
<dbReference type="InterPro" id="IPR009457">
    <property type="entry name" value="THH1/TOM1/TOM3_dom"/>
</dbReference>
<name>A0AAD4XWI9_9MAGN</name>
<reference evidence="9" key="1">
    <citation type="submission" date="2022-04" db="EMBL/GenBank/DDBJ databases">
        <title>A functionally conserved STORR gene fusion in Papaver species that diverged 16.8 million years ago.</title>
        <authorList>
            <person name="Catania T."/>
        </authorList>
    </citation>
    <scope>NUCLEOTIDE SEQUENCE</scope>
    <source>
        <strain evidence="9">S-188037</strain>
    </source>
</reference>
<feature type="region of interest" description="Disordered" evidence="6">
    <location>
        <begin position="119"/>
        <end position="145"/>
    </location>
</feature>
<dbReference type="InterPro" id="IPR040226">
    <property type="entry name" value="THH1/TOM1/TOM3"/>
</dbReference>
<dbReference type="AlphaFoldDB" id="A0AAD4XWI9"/>
<dbReference type="GO" id="GO:0005774">
    <property type="term" value="C:vacuolar membrane"/>
    <property type="evidence" value="ECO:0007669"/>
    <property type="project" value="UniProtKB-SubCell"/>
</dbReference>
<feature type="compositionally biased region" description="Basic and acidic residues" evidence="6">
    <location>
        <begin position="127"/>
        <end position="138"/>
    </location>
</feature>
<feature type="transmembrane region" description="Helical" evidence="7">
    <location>
        <begin position="53"/>
        <end position="76"/>
    </location>
</feature>
<feature type="domain" description="THH1/TOM1/TOM3" evidence="8">
    <location>
        <begin position="17"/>
        <end position="119"/>
    </location>
</feature>
<proteinExistence type="inferred from homology"/>
<comment type="caution">
    <text evidence="9">The sequence shown here is derived from an EMBL/GenBank/DDBJ whole genome shotgun (WGS) entry which is preliminary data.</text>
</comment>
<evidence type="ECO:0000259" key="8">
    <source>
        <dbReference type="Pfam" id="PF06454"/>
    </source>
</evidence>
<evidence type="ECO:0000256" key="1">
    <source>
        <dbReference type="ARBA" id="ARBA00004128"/>
    </source>
</evidence>
<dbReference type="EMBL" id="JAJJMB010000242">
    <property type="protein sequence ID" value="KAI3962813.1"/>
    <property type="molecule type" value="Genomic_DNA"/>
</dbReference>
<comment type="similarity">
    <text evidence="2">Belongs to the plant tobamovirus multiplication TOM1 protein family.</text>
</comment>
<feature type="transmembrane region" description="Helical" evidence="7">
    <location>
        <begin position="207"/>
        <end position="227"/>
    </location>
</feature>
<dbReference type="PANTHER" id="PTHR31142:SF4">
    <property type="entry name" value="OS01G0751300 PROTEIN"/>
    <property type="match status" value="1"/>
</dbReference>
<evidence type="ECO:0000256" key="3">
    <source>
        <dbReference type="ARBA" id="ARBA00022692"/>
    </source>
</evidence>
<feature type="transmembrane region" description="Helical" evidence="7">
    <location>
        <begin position="88"/>
        <end position="111"/>
    </location>
</feature>
<feature type="transmembrane region" description="Helical" evidence="7">
    <location>
        <begin position="281"/>
        <end position="306"/>
    </location>
</feature>
<feature type="transmembrane region" description="Helical" evidence="7">
    <location>
        <begin position="247"/>
        <end position="269"/>
    </location>
</feature>
<comment type="subcellular location">
    <subcellularLocation>
        <location evidence="1">Vacuole membrane</location>
        <topology evidence="1">Multi-pass membrane protein</topology>
    </subcellularLocation>
</comment>
<evidence type="ECO:0000256" key="6">
    <source>
        <dbReference type="SAM" id="MobiDB-lite"/>
    </source>
</evidence>
<evidence type="ECO:0000313" key="9">
    <source>
        <dbReference type="EMBL" id="KAI3962813.1"/>
    </source>
</evidence>
<feature type="transmembrane region" description="Helical" evidence="7">
    <location>
        <begin position="12"/>
        <end position="33"/>
    </location>
</feature>
<keyword evidence="5 7" id="KW-0472">Membrane</keyword>
<evidence type="ECO:0000256" key="2">
    <source>
        <dbReference type="ARBA" id="ARBA00006779"/>
    </source>
</evidence>
<evidence type="ECO:0000256" key="4">
    <source>
        <dbReference type="ARBA" id="ARBA00022989"/>
    </source>
</evidence>
<organism evidence="9 10">
    <name type="scientific">Papaver atlanticum</name>
    <dbReference type="NCBI Taxonomy" id="357466"/>
    <lineage>
        <taxon>Eukaryota</taxon>
        <taxon>Viridiplantae</taxon>
        <taxon>Streptophyta</taxon>
        <taxon>Embryophyta</taxon>
        <taxon>Tracheophyta</taxon>
        <taxon>Spermatophyta</taxon>
        <taxon>Magnoliopsida</taxon>
        <taxon>Ranunculales</taxon>
        <taxon>Papaveraceae</taxon>
        <taxon>Papaveroideae</taxon>
        <taxon>Papaver</taxon>
    </lineage>
</organism>
<evidence type="ECO:0000256" key="7">
    <source>
        <dbReference type="SAM" id="Phobius"/>
    </source>
</evidence>